<keyword evidence="12" id="KW-1185">Reference proteome</keyword>
<evidence type="ECO:0000256" key="6">
    <source>
        <dbReference type="ARBA" id="ARBA00022989"/>
    </source>
</evidence>
<name>A0ABY8QPC5_9RHOB</name>
<evidence type="ECO:0000256" key="9">
    <source>
        <dbReference type="ARBA" id="ARBA00031636"/>
    </source>
</evidence>
<keyword evidence="4" id="KW-1003">Cell membrane</keyword>
<keyword evidence="8 10" id="KW-0472">Membrane</keyword>
<feature type="transmembrane region" description="Helical" evidence="10">
    <location>
        <begin position="395"/>
        <end position="416"/>
    </location>
</feature>
<evidence type="ECO:0000313" key="12">
    <source>
        <dbReference type="Proteomes" id="UP001241605"/>
    </source>
</evidence>
<dbReference type="Proteomes" id="UP001241605">
    <property type="component" value="Chromosome"/>
</dbReference>
<feature type="transmembrane region" description="Helical" evidence="10">
    <location>
        <begin position="422"/>
        <end position="443"/>
    </location>
</feature>
<organism evidence="11 12">
    <name type="scientific">Tropicibacter oceani</name>
    <dbReference type="NCBI Taxonomy" id="3058420"/>
    <lineage>
        <taxon>Bacteria</taxon>
        <taxon>Pseudomonadati</taxon>
        <taxon>Pseudomonadota</taxon>
        <taxon>Alphaproteobacteria</taxon>
        <taxon>Rhodobacterales</taxon>
        <taxon>Roseobacteraceae</taxon>
        <taxon>Tropicibacter</taxon>
    </lineage>
</organism>
<dbReference type="RefSeq" id="WP_282302306.1">
    <property type="nucleotide sequence ID" value="NZ_CP124616.1"/>
</dbReference>
<feature type="transmembrane region" description="Helical" evidence="10">
    <location>
        <begin position="132"/>
        <end position="150"/>
    </location>
</feature>
<dbReference type="NCBIfam" id="TIGR00797">
    <property type="entry name" value="matE"/>
    <property type="match status" value="1"/>
</dbReference>
<feature type="transmembrane region" description="Helical" evidence="10">
    <location>
        <begin position="357"/>
        <end position="383"/>
    </location>
</feature>
<evidence type="ECO:0000256" key="4">
    <source>
        <dbReference type="ARBA" id="ARBA00022475"/>
    </source>
</evidence>
<feature type="transmembrane region" description="Helical" evidence="10">
    <location>
        <begin position="272"/>
        <end position="292"/>
    </location>
</feature>
<keyword evidence="6 10" id="KW-1133">Transmembrane helix</keyword>
<evidence type="ECO:0000256" key="2">
    <source>
        <dbReference type="ARBA" id="ARBA00022448"/>
    </source>
</evidence>
<dbReference type="PANTHER" id="PTHR43298">
    <property type="entry name" value="MULTIDRUG RESISTANCE PROTEIN NORM-RELATED"/>
    <property type="match status" value="1"/>
</dbReference>
<comment type="subcellular location">
    <subcellularLocation>
        <location evidence="1">Cell inner membrane</location>
        <topology evidence="1">Multi-pass membrane protein</topology>
    </subcellularLocation>
</comment>
<sequence>MSSEPMRFGGHTRAVLTLGLPMIGGHLAQLAIGLTDTVMMGWYGVPELAALTLAGSYFFTLFLLGSGFAWAIMPMVANFAAQDDEVQIRRATRMALWLSLLFFVAVMPLFWFSGTILLMLGQTEDSAALAQTYLRIAGWGMLPALGVMAFKSYLAGLEYTRVVLWVTIAAAVVNGFANYAFVFGNWGAPELGISGAALASVASSSAGFGLVVLYAVNLLPEHRIFVRFWRPDWEMFRQVFALGLPIGLTTLAEVALFAASAVLMGLLGTVPLAAHGVALQITTATFMIQMGLSNAATVRAGNALGRGDAAHLAMGAKVVVVLGAIGVALSIAAFLLIPEQLIGLFVDSADPSRDEIIAIGTRLLAMAALFQLVDAAQVLHLGLLRGLQDTRVPMVVAALAYWAVGMPAAWAFGIAWGMGGVGVWLGLTLGLTVAAVLLAWRFWTVGLRLVARA</sequence>
<feature type="transmembrane region" description="Helical" evidence="10">
    <location>
        <begin position="239"/>
        <end position="266"/>
    </location>
</feature>
<dbReference type="InterPro" id="IPR048279">
    <property type="entry name" value="MdtK-like"/>
</dbReference>
<dbReference type="CDD" id="cd13131">
    <property type="entry name" value="MATE_NorM_like"/>
    <property type="match status" value="1"/>
</dbReference>
<dbReference type="Pfam" id="PF01554">
    <property type="entry name" value="MatE"/>
    <property type="match status" value="2"/>
</dbReference>
<dbReference type="EMBL" id="CP124616">
    <property type="protein sequence ID" value="WGW05682.1"/>
    <property type="molecule type" value="Genomic_DNA"/>
</dbReference>
<keyword evidence="5 10" id="KW-0812">Transmembrane</keyword>
<evidence type="ECO:0000256" key="10">
    <source>
        <dbReference type="SAM" id="Phobius"/>
    </source>
</evidence>
<evidence type="ECO:0000256" key="1">
    <source>
        <dbReference type="ARBA" id="ARBA00004429"/>
    </source>
</evidence>
<feature type="transmembrane region" description="Helical" evidence="10">
    <location>
        <begin position="193"/>
        <end position="219"/>
    </location>
</feature>
<gene>
    <name evidence="11" type="ORF">QF118_09100</name>
</gene>
<keyword evidence="3" id="KW-0050">Antiport</keyword>
<evidence type="ECO:0000256" key="8">
    <source>
        <dbReference type="ARBA" id="ARBA00023136"/>
    </source>
</evidence>
<accession>A0ABY8QPC5</accession>
<evidence type="ECO:0000256" key="7">
    <source>
        <dbReference type="ARBA" id="ARBA00023065"/>
    </source>
</evidence>
<keyword evidence="7" id="KW-0406">Ion transport</keyword>
<evidence type="ECO:0000256" key="5">
    <source>
        <dbReference type="ARBA" id="ARBA00022692"/>
    </source>
</evidence>
<dbReference type="InterPro" id="IPR002528">
    <property type="entry name" value="MATE_fam"/>
</dbReference>
<evidence type="ECO:0000256" key="3">
    <source>
        <dbReference type="ARBA" id="ARBA00022449"/>
    </source>
</evidence>
<dbReference type="PANTHER" id="PTHR43298:SF2">
    <property type="entry name" value="FMN_FAD EXPORTER YEEO-RELATED"/>
    <property type="match status" value="1"/>
</dbReference>
<dbReference type="InterPro" id="IPR050222">
    <property type="entry name" value="MATE_MdtK"/>
</dbReference>
<reference evidence="11 12" key="1">
    <citation type="submission" date="2023-05" db="EMBL/GenBank/DDBJ databases">
        <title>YMD87, complete Genome.</title>
        <authorList>
            <person name="Zhang J."/>
            <person name="Xu X."/>
        </authorList>
    </citation>
    <scope>NUCLEOTIDE SEQUENCE [LARGE SCALE GENOMIC DNA]</scope>
    <source>
        <strain evidence="11 12">YMD87</strain>
    </source>
</reference>
<feature type="transmembrane region" description="Helical" evidence="10">
    <location>
        <begin position="94"/>
        <end position="120"/>
    </location>
</feature>
<evidence type="ECO:0000313" key="11">
    <source>
        <dbReference type="EMBL" id="WGW05682.1"/>
    </source>
</evidence>
<dbReference type="PIRSF" id="PIRSF006603">
    <property type="entry name" value="DinF"/>
    <property type="match status" value="1"/>
</dbReference>
<feature type="transmembrane region" description="Helical" evidence="10">
    <location>
        <begin position="312"/>
        <end position="337"/>
    </location>
</feature>
<feature type="transmembrane region" description="Helical" evidence="10">
    <location>
        <begin position="49"/>
        <end position="73"/>
    </location>
</feature>
<feature type="transmembrane region" description="Helical" evidence="10">
    <location>
        <begin position="162"/>
        <end position="181"/>
    </location>
</feature>
<keyword evidence="2" id="KW-0813">Transport</keyword>
<protein>
    <recommendedName>
        <fullName evidence="9">Multidrug-efflux transporter</fullName>
    </recommendedName>
</protein>
<proteinExistence type="predicted"/>